<protein>
    <submittedName>
        <fullName evidence="1">Uncharacterized protein</fullName>
    </submittedName>
</protein>
<dbReference type="EMBL" id="MN740634">
    <property type="protein sequence ID" value="QHU36285.1"/>
    <property type="molecule type" value="Genomic_DNA"/>
</dbReference>
<reference evidence="1" key="1">
    <citation type="journal article" date="2020" name="Nature">
        <title>Giant virus diversity and host interactions through global metagenomics.</title>
        <authorList>
            <person name="Schulz F."/>
            <person name="Roux S."/>
            <person name="Paez-Espino D."/>
            <person name="Jungbluth S."/>
            <person name="Walsh D.A."/>
            <person name="Denef V.J."/>
            <person name="McMahon K.D."/>
            <person name="Konstantinidis K.T."/>
            <person name="Eloe-Fadrosh E.A."/>
            <person name="Kyrpides N.C."/>
            <person name="Woyke T."/>
        </authorList>
    </citation>
    <scope>NUCLEOTIDE SEQUENCE</scope>
    <source>
        <strain evidence="1">GVMAG-S-1035124-57</strain>
    </source>
</reference>
<name>A0A6C0M1W1_9ZZZZ</name>
<accession>A0A6C0M1W1</accession>
<organism evidence="1">
    <name type="scientific">viral metagenome</name>
    <dbReference type="NCBI Taxonomy" id="1070528"/>
    <lineage>
        <taxon>unclassified sequences</taxon>
        <taxon>metagenomes</taxon>
        <taxon>organismal metagenomes</taxon>
    </lineage>
</organism>
<dbReference type="AlphaFoldDB" id="A0A6C0M1W1"/>
<proteinExistence type="predicted"/>
<sequence length="54" mass="6520">MEKDNEIRRFQCNKCNKSSLVLKKVWDQQHHGFACDAFWATIQTQTRYKRCTVQ</sequence>
<evidence type="ECO:0000313" key="1">
    <source>
        <dbReference type="EMBL" id="QHU36285.1"/>
    </source>
</evidence>